<feature type="domain" description="TM2" evidence="8">
    <location>
        <begin position="103"/>
        <end position="151"/>
    </location>
</feature>
<feature type="coiled-coil region" evidence="5">
    <location>
        <begin position="24"/>
        <end position="51"/>
    </location>
</feature>
<evidence type="ECO:0000256" key="5">
    <source>
        <dbReference type="SAM" id="Coils"/>
    </source>
</evidence>
<evidence type="ECO:0000259" key="9">
    <source>
        <dbReference type="Pfam" id="PF08044"/>
    </source>
</evidence>
<keyword evidence="3 7" id="KW-1133">Transmembrane helix</keyword>
<organism evidence="10 11">
    <name type="scientific">Actinophytocola algeriensis</name>
    <dbReference type="NCBI Taxonomy" id="1768010"/>
    <lineage>
        <taxon>Bacteria</taxon>
        <taxon>Bacillati</taxon>
        <taxon>Actinomycetota</taxon>
        <taxon>Actinomycetes</taxon>
        <taxon>Pseudonocardiales</taxon>
        <taxon>Pseudonocardiaceae</taxon>
    </lineage>
</organism>
<accession>A0A7W7QFL6</accession>
<evidence type="ECO:0000256" key="7">
    <source>
        <dbReference type="SAM" id="Phobius"/>
    </source>
</evidence>
<evidence type="ECO:0000256" key="2">
    <source>
        <dbReference type="ARBA" id="ARBA00022692"/>
    </source>
</evidence>
<dbReference type="Pfam" id="PF05154">
    <property type="entry name" value="TM2"/>
    <property type="match status" value="1"/>
</dbReference>
<protein>
    <recommendedName>
        <fullName evidence="12">TM2 domain-containing protein</fullName>
    </recommendedName>
</protein>
<gene>
    <name evidence="10" type="ORF">FHR82_008957</name>
</gene>
<reference evidence="10 11" key="1">
    <citation type="submission" date="2020-08" db="EMBL/GenBank/DDBJ databases">
        <title>Genomic Encyclopedia of Type Strains, Phase III (KMG-III): the genomes of soil and plant-associated and newly described type strains.</title>
        <authorList>
            <person name="Whitman W."/>
        </authorList>
    </citation>
    <scope>NUCLEOTIDE SEQUENCE [LARGE SCALE GENOMIC DNA]</scope>
    <source>
        <strain evidence="10 11">CECT 8960</strain>
    </source>
</reference>
<evidence type="ECO:0000256" key="3">
    <source>
        <dbReference type="ARBA" id="ARBA00022989"/>
    </source>
</evidence>
<sequence length="168" mass="18280">MTDDELRIGTAEREAAVKILGDHLSEGRLALEEYEERMSAALEARTRADLRPLFKDLPAPYPAFMAPPAPYHALPPPQPYQAAPPPSPFQFGPPPASPYESERYRVAAGLMQIMVPFGIGRFYTGHTSMGIAQLLTSFIGVGVIWSIIDGIIILASGGTDVDGKQLRM</sequence>
<keyword evidence="11" id="KW-1185">Reference proteome</keyword>
<dbReference type="Proteomes" id="UP000520767">
    <property type="component" value="Unassembled WGS sequence"/>
</dbReference>
<comment type="caution">
    <text evidence="10">The sequence shown here is derived from an EMBL/GenBank/DDBJ whole genome shotgun (WGS) entry which is preliminary data.</text>
</comment>
<dbReference type="EMBL" id="JACHJQ010000015">
    <property type="protein sequence ID" value="MBB4912685.1"/>
    <property type="molecule type" value="Genomic_DNA"/>
</dbReference>
<dbReference type="PANTHER" id="PTHR40763">
    <property type="entry name" value="MEMBRANE PROTEIN-RELATED"/>
    <property type="match status" value="1"/>
</dbReference>
<feature type="transmembrane region" description="Helical" evidence="7">
    <location>
        <begin position="104"/>
        <end position="123"/>
    </location>
</feature>
<feature type="domain" description="DUF1707" evidence="9">
    <location>
        <begin position="6"/>
        <end position="58"/>
    </location>
</feature>
<keyword evidence="2 7" id="KW-0812">Transmembrane</keyword>
<name>A0A7W7QFL6_9PSEU</name>
<dbReference type="RefSeq" id="WP_184816662.1">
    <property type="nucleotide sequence ID" value="NZ_JACHJQ010000015.1"/>
</dbReference>
<dbReference type="InterPro" id="IPR012551">
    <property type="entry name" value="DUF1707_SHOCT-like"/>
</dbReference>
<feature type="transmembrane region" description="Helical" evidence="7">
    <location>
        <begin position="135"/>
        <end position="158"/>
    </location>
</feature>
<dbReference type="AlphaFoldDB" id="A0A7W7QFL6"/>
<evidence type="ECO:0000256" key="6">
    <source>
        <dbReference type="SAM" id="MobiDB-lite"/>
    </source>
</evidence>
<evidence type="ECO:0000256" key="1">
    <source>
        <dbReference type="ARBA" id="ARBA00004141"/>
    </source>
</evidence>
<evidence type="ECO:0000256" key="4">
    <source>
        <dbReference type="ARBA" id="ARBA00023136"/>
    </source>
</evidence>
<evidence type="ECO:0000259" key="8">
    <source>
        <dbReference type="Pfam" id="PF05154"/>
    </source>
</evidence>
<comment type="subcellular location">
    <subcellularLocation>
        <location evidence="1">Membrane</location>
        <topology evidence="1">Multi-pass membrane protein</topology>
    </subcellularLocation>
</comment>
<keyword evidence="5" id="KW-0175">Coiled coil</keyword>
<dbReference type="GO" id="GO:0016020">
    <property type="term" value="C:membrane"/>
    <property type="evidence" value="ECO:0007669"/>
    <property type="project" value="UniProtKB-SubCell"/>
</dbReference>
<dbReference type="Pfam" id="PF08044">
    <property type="entry name" value="DUF1707"/>
    <property type="match status" value="1"/>
</dbReference>
<keyword evidence="4 7" id="KW-0472">Membrane</keyword>
<dbReference type="InterPro" id="IPR007829">
    <property type="entry name" value="TM2"/>
</dbReference>
<evidence type="ECO:0000313" key="10">
    <source>
        <dbReference type="EMBL" id="MBB4912685.1"/>
    </source>
</evidence>
<dbReference type="PANTHER" id="PTHR40763:SF4">
    <property type="entry name" value="DUF1707 DOMAIN-CONTAINING PROTEIN"/>
    <property type="match status" value="1"/>
</dbReference>
<evidence type="ECO:0008006" key="12">
    <source>
        <dbReference type="Google" id="ProtNLM"/>
    </source>
</evidence>
<proteinExistence type="predicted"/>
<evidence type="ECO:0000313" key="11">
    <source>
        <dbReference type="Proteomes" id="UP000520767"/>
    </source>
</evidence>
<feature type="region of interest" description="Disordered" evidence="6">
    <location>
        <begin position="75"/>
        <end position="95"/>
    </location>
</feature>